<dbReference type="EMBL" id="ML996098">
    <property type="protein sequence ID" value="KAF2741198.1"/>
    <property type="molecule type" value="Genomic_DNA"/>
</dbReference>
<evidence type="ECO:0000313" key="3">
    <source>
        <dbReference type="Proteomes" id="UP000799444"/>
    </source>
</evidence>
<dbReference type="OrthoDB" id="8033832at2759"/>
<feature type="region of interest" description="Disordered" evidence="1">
    <location>
        <begin position="1"/>
        <end position="66"/>
    </location>
</feature>
<accession>A0A9P4R8J8</accession>
<feature type="region of interest" description="Disordered" evidence="1">
    <location>
        <begin position="246"/>
        <end position="299"/>
    </location>
</feature>
<feature type="compositionally biased region" description="Low complexity" evidence="1">
    <location>
        <begin position="265"/>
        <end position="288"/>
    </location>
</feature>
<gene>
    <name evidence="2" type="ORF">EJ04DRAFT_548130</name>
</gene>
<protein>
    <submittedName>
        <fullName evidence="2">Uncharacterized protein</fullName>
    </submittedName>
</protein>
<dbReference type="Gene3D" id="3.30.70.330">
    <property type="match status" value="1"/>
</dbReference>
<dbReference type="InterPro" id="IPR012677">
    <property type="entry name" value="Nucleotide-bd_a/b_plait_sf"/>
</dbReference>
<proteinExistence type="predicted"/>
<feature type="compositionally biased region" description="Basic and acidic residues" evidence="1">
    <location>
        <begin position="7"/>
        <end position="17"/>
    </location>
</feature>
<dbReference type="AlphaFoldDB" id="A0A9P4R8J8"/>
<feature type="region of interest" description="Disordered" evidence="1">
    <location>
        <begin position="84"/>
        <end position="103"/>
    </location>
</feature>
<reference evidence="2" key="1">
    <citation type="journal article" date="2020" name="Stud. Mycol.">
        <title>101 Dothideomycetes genomes: a test case for predicting lifestyles and emergence of pathogens.</title>
        <authorList>
            <person name="Haridas S."/>
            <person name="Albert R."/>
            <person name="Binder M."/>
            <person name="Bloem J."/>
            <person name="Labutti K."/>
            <person name="Salamov A."/>
            <person name="Andreopoulos B."/>
            <person name="Baker S."/>
            <person name="Barry K."/>
            <person name="Bills G."/>
            <person name="Bluhm B."/>
            <person name="Cannon C."/>
            <person name="Castanera R."/>
            <person name="Culley D."/>
            <person name="Daum C."/>
            <person name="Ezra D."/>
            <person name="Gonzalez J."/>
            <person name="Henrissat B."/>
            <person name="Kuo A."/>
            <person name="Liang C."/>
            <person name="Lipzen A."/>
            <person name="Lutzoni F."/>
            <person name="Magnuson J."/>
            <person name="Mondo S."/>
            <person name="Nolan M."/>
            <person name="Ohm R."/>
            <person name="Pangilinan J."/>
            <person name="Park H.-J."/>
            <person name="Ramirez L."/>
            <person name="Alfaro M."/>
            <person name="Sun H."/>
            <person name="Tritt A."/>
            <person name="Yoshinaga Y."/>
            <person name="Zwiers L.-H."/>
            <person name="Turgeon B."/>
            <person name="Goodwin S."/>
            <person name="Spatafora J."/>
            <person name="Crous P."/>
            <person name="Grigoriev I."/>
        </authorList>
    </citation>
    <scope>NUCLEOTIDE SEQUENCE</scope>
    <source>
        <strain evidence="2">CBS 125425</strain>
    </source>
</reference>
<sequence>MQVHAVPDNERVSDSTGRRLPWGYDFADLDGTSRRGPEERGPFGKARKRGTSRSKTATPAKKEDQAKLDNLRVIDDIFARHKAQEEKKDTLRRKASGTGSLPISASAPNLIEAGGLATSFQPSASTNTASKDPTECILYGYGSEVQWAAIDHFEKVSRGIIYEDYDRAPPTAKWTSTFTPQKATLYGTLTKASLRKLNQYIGGEHWIKVTFDSPEAAERACHYSPHVIQGYQVFCERYRGTGPNADRSIPAKAGGATSLTASPNTVSSTTLQGGQSSTTVSSATATGSRPSTLPPRLASEPVFPGADIWEDEPTALAPRQLAEVGRVSGRDAGRGTLRIRGAKSAVLLPAEKAFLPAAPRWQQTLGSWPIIGWVVGSGHGFIGDAVPRKEDGSFDNTNASLWWRLCYSVDSCFGTDFCGMRDAEYDE</sequence>
<organism evidence="2 3">
    <name type="scientific">Polyplosphaeria fusca</name>
    <dbReference type="NCBI Taxonomy" id="682080"/>
    <lineage>
        <taxon>Eukaryota</taxon>
        <taxon>Fungi</taxon>
        <taxon>Dikarya</taxon>
        <taxon>Ascomycota</taxon>
        <taxon>Pezizomycotina</taxon>
        <taxon>Dothideomycetes</taxon>
        <taxon>Pleosporomycetidae</taxon>
        <taxon>Pleosporales</taxon>
        <taxon>Tetraplosphaeriaceae</taxon>
        <taxon>Polyplosphaeria</taxon>
    </lineage>
</organism>
<feature type="compositionally biased region" description="Basic and acidic residues" evidence="1">
    <location>
        <begin position="31"/>
        <end position="42"/>
    </location>
</feature>
<dbReference type="Proteomes" id="UP000799444">
    <property type="component" value="Unassembled WGS sequence"/>
</dbReference>
<comment type="caution">
    <text evidence="2">The sequence shown here is derived from an EMBL/GenBank/DDBJ whole genome shotgun (WGS) entry which is preliminary data.</text>
</comment>
<keyword evidence="3" id="KW-1185">Reference proteome</keyword>
<name>A0A9P4R8J8_9PLEO</name>
<evidence type="ECO:0000256" key="1">
    <source>
        <dbReference type="SAM" id="MobiDB-lite"/>
    </source>
</evidence>
<evidence type="ECO:0000313" key="2">
    <source>
        <dbReference type="EMBL" id="KAF2741198.1"/>
    </source>
</evidence>